<dbReference type="PIRSF" id="PIRSF005047">
    <property type="entry name" value="UCP005047_YshC"/>
    <property type="match status" value="1"/>
</dbReference>
<evidence type="ECO:0000313" key="25">
    <source>
        <dbReference type="EMBL" id="KAB7741540.1"/>
    </source>
</evidence>
<dbReference type="PANTHER" id="PTHR36928:SF1">
    <property type="entry name" value="PHOSPHATASE YCDX-RELATED"/>
    <property type="match status" value="1"/>
</dbReference>
<evidence type="ECO:0000256" key="15">
    <source>
        <dbReference type="ARBA" id="ARBA00023204"/>
    </source>
</evidence>
<dbReference type="GO" id="GO:0005829">
    <property type="term" value="C:cytosol"/>
    <property type="evidence" value="ECO:0007669"/>
    <property type="project" value="TreeGrafter"/>
</dbReference>
<dbReference type="InterPro" id="IPR010996">
    <property type="entry name" value="HHH_MUS81"/>
</dbReference>
<evidence type="ECO:0000256" key="19">
    <source>
        <dbReference type="ARBA" id="ARBA00044678"/>
    </source>
</evidence>
<dbReference type="SUPFAM" id="SSF47802">
    <property type="entry name" value="DNA polymerase beta, N-terminal domain-like"/>
    <property type="match status" value="1"/>
</dbReference>
<evidence type="ECO:0000256" key="4">
    <source>
        <dbReference type="ARBA" id="ARBA00012720"/>
    </source>
</evidence>
<comment type="function">
    <text evidence="20">Repair polymerase that plays a key role in base-excision repair. During this process, the damaged base is excised by specific DNA glycosylases, the DNA backbone is nicked at the abasic site by an apurinic/apyrimidic (AP) endonuclease, and POLB removes 5'-deoxyribose-phosphate from the preincised AP site acting as a 5'-deoxyribose-phosphate lyase (5'-dRP lyase); through its DNA polymerase activity, it adds one nucleotide to the 3' end of the arising single-nucleotide gap. Conducts 'gap-filling' DNA synthesis in a stepwise distributive fashion rather than in a processive fashion as for other DNA polymerases. It is also able to cleave sugar-phosphate bonds 3' to an intact AP site, acting as an AP lyase.</text>
</comment>
<evidence type="ECO:0000259" key="24">
    <source>
        <dbReference type="SMART" id="SM00483"/>
    </source>
</evidence>
<feature type="domain" description="Helix-hairpin-helix DNA-binding motif class 1" evidence="22">
    <location>
        <begin position="94"/>
        <end position="113"/>
    </location>
</feature>
<proteinExistence type="predicted"/>
<dbReference type="EC" id="4.2.99.18" evidence="4"/>
<feature type="domain" description="Polymerase/histidinol phosphatase N-terminal" evidence="23">
    <location>
        <begin position="340"/>
        <end position="419"/>
    </location>
</feature>
<evidence type="ECO:0000313" key="26">
    <source>
        <dbReference type="Proteomes" id="UP000468901"/>
    </source>
</evidence>
<dbReference type="GO" id="GO:0006281">
    <property type="term" value="P:DNA repair"/>
    <property type="evidence" value="ECO:0007669"/>
    <property type="project" value="UniProtKB-KW"/>
</dbReference>
<dbReference type="Gene3D" id="1.10.150.110">
    <property type="entry name" value="DNA polymerase beta, N-terminal domain-like"/>
    <property type="match status" value="1"/>
</dbReference>
<dbReference type="Pfam" id="PF02811">
    <property type="entry name" value="PHP"/>
    <property type="match status" value="1"/>
</dbReference>
<evidence type="ECO:0000256" key="2">
    <source>
        <dbReference type="ARBA" id="ARBA00004496"/>
    </source>
</evidence>
<keyword evidence="10" id="KW-0235">DNA replication</keyword>
<dbReference type="Gene3D" id="3.20.20.140">
    <property type="entry name" value="Metal-dependent hydrolases"/>
    <property type="match status" value="1"/>
</dbReference>
<dbReference type="InterPro" id="IPR016195">
    <property type="entry name" value="Pol/histidinol_Pase-like"/>
</dbReference>
<feature type="domain" description="Helix-hairpin-helix DNA-binding motif class 1" evidence="22">
    <location>
        <begin position="54"/>
        <end position="73"/>
    </location>
</feature>
<keyword evidence="8" id="KW-0808">Transferase</keyword>
<gene>
    <name evidence="25" type="primary">polX</name>
    <name evidence="25" type="ORF">F2P47_03795</name>
</gene>
<dbReference type="GO" id="GO:0003887">
    <property type="term" value="F:DNA-directed DNA polymerase activity"/>
    <property type="evidence" value="ECO:0007669"/>
    <property type="project" value="UniProtKB-KW"/>
</dbReference>
<dbReference type="SMART" id="SM00278">
    <property type="entry name" value="HhH1"/>
    <property type="match status" value="2"/>
</dbReference>
<evidence type="ECO:0000256" key="9">
    <source>
        <dbReference type="ARBA" id="ARBA00022695"/>
    </source>
</evidence>
<dbReference type="GO" id="GO:0140078">
    <property type="term" value="F:class I DNA-(apurinic or apyrimidinic site) endonuclease activity"/>
    <property type="evidence" value="ECO:0007669"/>
    <property type="project" value="UniProtKB-EC"/>
</dbReference>
<accession>A0A6N6VNS2</accession>
<dbReference type="GO" id="GO:0008270">
    <property type="term" value="F:zinc ion binding"/>
    <property type="evidence" value="ECO:0007669"/>
    <property type="project" value="TreeGrafter"/>
</dbReference>
<dbReference type="InterPro" id="IPR043519">
    <property type="entry name" value="NT_sf"/>
</dbReference>
<keyword evidence="7" id="KW-0237">DNA synthesis</keyword>
<dbReference type="InterPro" id="IPR003583">
    <property type="entry name" value="Hlx-hairpin-Hlx_DNA-bd_motif"/>
</dbReference>
<keyword evidence="11" id="KW-0227">DNA damage</keyword>
<evidence type="ECO:0000256" key="7">
    <source>
        <dbReference type="ARBA" id="ARBA00022634"/>
    </source>
</evidence>
<dbReference type="CDD" id="cd07436">
    <property type="entry name" value="PHP_PolX"/>
    <property type="match status" value="1"/>
</dbReference>
<evidence type="ECO:0000256" key="17">
    <source>
        <dbReference type="ARBA" id="ARBA00035726"/>
    </source>
</evidence>
<feature type="domain" description="DNA-directed DNA polymerase X" evidence="24">
    <location>
        <begin position="3"/>
        <end position="316"/>
    </location>
</feature>
<dbReference type="SUPFAM" id="SSF81301">
    <property type="entry name" value="Nucleotidyltransferase"/>
    <property type="match status" value="1"/>
</dbReference>
<dbReference type="Pfam" id="PF14716">
    <property type="entry name" value="HHH_8"/>
    <property type="match status" value="1"/>
</dbReference>
<keyword evidence="9" id="KW-0548">Nucleotidyltransferase</keyword>
<dbReference type="Proteomes" id="UP000468901">
    <property type="component" value="Unassembled WGS sequence"/>
</dbReference>
<evidence type="ECO:0000256" key="12">
    <source>
        <dbReference type="ARBA" id="ARBA00022843"/>
    </source>
</evidence>
<keyword evidence="25" id="KW-0540">Nuclease</keyword>
<evidence type="ECO:0000256" key="11">
    <source>
        <dbReference type="ARBA" id="ARBA00022763"/>
    </source>
</evidence>
<dbReference type="Pfam" id="PF14791">
    <property type="entry name" value="DNA_pol_B_thumb"/>
    <property type="match status" value="1"/>
</dbReference>
<dbReference type="Gene3D" id="3.30.210.10">
    <property type="entry name" value="DNA polymerase, thumb domain"/>
    <property type="match status" value="1"/>
</dbReference>
<evidence type="ECO:0000256" key="18">
    <source>
        <dbReference type="ARBA" id="ARBA00044632"/>
    </source>
</evidence>
<evidence type="ECO:0000256" key="6">
    <source>
        <dbReference type="ARBA" id="ARBA00022481"/>
    </source>
</evidence>
<dbReference type="AlphaFoldDB" id="A0A6N6VNS2"/>
<evidence type="ECO:0000256" key="5">
    <source>
        <dbReference type="ARBA" id="ARBA00020020"/>
    </source>
</evidence>
<sequence>MPTHNPDIAQALDDVADLLELQNANPFRVRAYRNASRVIRGLGTEVSVMLQRGDDLAELPGIGDDLAEKIATLAKSGHLPLLDRLRKDIPAVATELLKLPGLGPKRVRVLCEELDLHNVEQLHRALLDGRVRALPSFGAASETKLLHAVEARSKAPARLKLALAEGYVEPLLDWLRGAAGIDQLIVAGSYRRCRETVGDIDILATAPKGEPVVARFTAYEEVGRVMAAGSTRATVALKSGLQVDLRVVLPESYGAALHYFTGSKAHNIAIRRIGQKRGLKINEYGVFRGQKRIAGRTEKEVYGAVDLPYIEPELRENRGEIEAAAAGTLPHLIELADLRGDLHAHTNATDGHETLAEMAEAARALGLEYLAITDHSRHLAMTHGLDPRRLMRQGEAIDRINAEKSGITLLKGIEVDILEDGALDLPDEVLGHLDFVTGAVHSQFGLSRAKQTERILRALEHPHFTVLAHPTGRLIEEREPYDVDMPRIIRAAKERGCFLELNAHPDRLDLTDIHCRLAKEEGVLLSIGTDSHRAQDLANLRFGVAQARRGWLEKNDVLNTRSLKALRPLLARTMR</sequence>
<dbReference type="InterPro" id="IPR022311">
    <property type="entry name" value="PolX-like"/>
</dbReference>
<comment type="catalytic activity">
    <reaction evidence="19">
        <text>a 5'-end 2'-deoxyribose-2'-deoxyribonucleotide-DNA = (2E,4S)-4-hydroxypenten-2-al-5-phosphate + a 5'-end 5'-phospho-2'-deoxyribonucleoside-DNA + H(+)</text>
        <dbReference type="Rhea" id="RHEA:76255"/>
        <dbReference type="Rhea" id="RHEA-COMP:13180"/>
        <dbReference type="Rhea" id="RHEA-COMP:18657"/>
        <dbReference type="ChEBI" id="CHEBI:15378"/>
        <dbReference type="ChEBI" id="CHEBI:136412"/>
        <dbReference type="ChEBI" id="CHEBI:195194"/>
        <dbReference type="ChEBI" id="CHEBI:195195"/>
    </reaction>
</comment>
<evidence type="ECO:0000256" key="1">
    <source>
        <dbReference type="ARBA" id="ARBA00001946"/>
    </source>
</evidence>
<keyword evidence="6" id="KW-0488">Methylation</keyword>
<dbReference type="InterPro" id="IPR047967">
    <property type="entry name" value="PolX_PHP"/>
</dbReference>
<comment type="caution">
    <text evidence="25">The sequence shown here is derived from an EMBL/GenBank/DDBJ whole genome shotgun (WGS) entry which is preliminary data.</text>
</comment>
<dbReference type="GO" id="GO:0042578">
    <property type="term" value="F:phosphoric ester hydrolase activity"/>
    <property type="evidence" value="ECO:0007669"/>
    <property type="project" value="TreeGrafter"/>
</dbReference>
<evidence type="ECO:0000259" key="23">
    <source>
        <dbReference type="SMART" id="SM00481"/>
    </source>
</evidence>
<dbReference type="InterPro" id="IPR004013">
    <property type="entry name" value="PHP_dom"/>
</dbReference>
<name>A0A6N6VNS2_9HYPH</name>
<keyword evidence="25" id="KW-0378">Hydrolase</keyword>
<organism evidence="25 26">
    <name type="scientific">Parvibaculum sedimenti</name>
    <dbReference type="NCBI Taxonomy" id="2608632"/>
    <lineage>
        <taxon>Bacteria</taxon>
        <taxon>Pseudomonadati</taxon>
        <taxon>Pseudomonadota</taxon>
        <taxon>Alphaproteobacteria</taxon>
        <taxon>Hyphomicrobiales</taxon>
        <taxon>Parvibaculaceae</taxon>
        <taxon>Parvibaculum</taxon>
    </lineage>
</organism>
<dbReference type="EC" id="2.7.7.7" evidence="3"/>
<keyword evidence="12" id="KW-0832">Ubl conjugation</keyword>
<keyword evidence="25" id="KW-0269">Exonuclease</keyword>
<keyword evidence="15" id="KW-0234">DNA repair</keyword>
<evidence type="ECO:0000256" key="8">
    <source>
        <dbReference type="ARBA" id="ARBA00022679"/>
    </source>
</evidence>
<evidence type="ECO:0000256" key="14">
    <source>
        <dbReference type="ARBA" id="ARBA00023053"/>
    </source>
</evidence>
<dbReference type="InterPro" id="IPR037160">
    <property type="entry name" value="DNA_Pol_thumb_sf"/>
</dbReference>
<reference evidence="25 26" key="1">
    <citation type="submission" date="2019-09" db="EMBL/GenBank/DDBJ databases">
        <title>Parvibaculum sedimenti sp. nov., isolated from sediment.</title>
        <authorList>
            <person name="Wang Y."/>
        </authorList>
    </citation>
    <scope>NUCLEOTIDE SEQUENCE [LARGE SCALE GENOMIC DNA]</scope>
    <source>
        <strain evidence="25 26">HXT-9</strain>
    </source>
</reference>
<keyword evidence="13" id="KW-0239">DNA-directed DNA polymerase</keyword>
<dbReference type="CDD" id="cd00141">
    <property type="entry name" value="NT_POLXc"/>
    <property type="match status" value="1"/>
</dbReference>
<dbReference type="InterPro" id="IPR002054">
    <property type="entry name" value="DNA-dir_DNA_pol_X"/>
</dbReference>
<evidence type="ECO:0000256" key="20">
    <source>
        <dbReference type="ARBA" id="ARBA00045548"/>
    </source>
</evidence>
<evidence type="ECO:0000256" key="21">
    <source>
        <dbReference type="ARBA" id="ARBA00049244"/>
    </source>
</evidence>
<protein>
    <recommendedName>
        <fullName evidence="5">DNA polymerase beta</fullName>
        <ecNumber evidence="3">2.7.7.7</ecNumber>
        <ecNumber evidence="4">4.2.99.18</ecNumber>
    </recommendedName>
    <alternativeName>
        <fullName evidence="16">5'-deoxyribose-phosphate lyase</fullName>
    </alternativeName>
    <alternativeName>
        <fullName evidence="17">AP lyase</fullName>
    </alternativeName>
</protein>
<dbReference type="InterPro" id="IPR050243">
    <property type="entry name" value="PHP_phosphatase"/>
</dbReference>
<dbReference type="PRINTS" id="PR00870">
    <property type="entry name" value="DNAPOLXBETA"/>
</dbReference>
<dbReference type="PANTHER" id="PTHR36928">
    <property type="entry name" value="PHOSPHATASE YCDX-RELATED"/>
    <property type="match status" value="1"/>
</dbReference>
<evidence type="ECO:0000256" key="16">
    <source>
        <dbReference type="ARBA" id="ARBA00035717"/>
    </source>
</evidence>
<dbReference type="GO" id="GO:0003677">
    <property type="term" value="F:DNA binding"/>
    <property type="evidence" value="ECO:0007669"/>
    <property type="project" value="InterPro"/>
</dbReference>
<dbReference type="GO" id="GO:0004527">
    <property type="term" value="F:exonuclease activity"/>
    <property type="evidence" value="ECO:0007669"/>
    <property type="project" value="UniProtKB-KW"/>
</dbReference>
<evidence type="ECO:0000256" key="3">
    <source>
        <dbReference type="ARBA" id="ARBA00012417"/>
    </source>
</evidence>
<dbReference type="EMBL" id="WESC01000003">
    <property type="protein sequence ID" value="KAB7741540.1"/>
    <property type="molecule type" value="Genomic_DNA"/>
</dbReference>
<comment type="catalytic activity">
    <reaction evidence="18">
        <text>2'-deoxyribonucleotide-(2'-deoxyribose 5'-phosphate)-2'-deoxyribonucleotide-DNA = a 3'-end 2'-deoxyribonucleotide-(2,3-dehydro-2,3-deoxyribose 5'-phosphate)-DNA + a 5'-end 5'-phospho-2'-deoxyribonucleoside-DNA + H(+)</text>
        <dbReference type="Rhea" id="RHEA:66592"/>
        <dbReference type="Rhea" id="RHEA-COMP:13180"/>
        <dbReference type="Rhea" id="RHEA-COMP:16897"/>
        <dbReference type="Rhea" id="RHEA-COMP:17067"/>
        <dbReference type="ChEBI" id="CHEBI:15378"/>
        <dbReference type="ChEBI" id="CHEBI:136412"/>
        <dbReference type="ChEBI" id="CHEBI:157695"/>
        <dbReference type="ChEBI" id="CHEBI:167181"/>
        <dbReference type="EC" id="4.2.99.18"/>
    </reaction>
</comment>
<dbReference type="RefSeq" id="WP_152214843.1">
    <property type="nucleotide sequence ID" value="NZ_WESC01000003.1"/>
</dbReference>
<comment type="cofactor">
    <cofactor evidence="1">
        <name>Mg(2+)</name>
        <dbReference type="ChEBI" id="CHEBI:18420"/>
    </cofactor>
</comment>
<dbReference type="SUPFAM" id="SSF89550">
    <property type="entry name" value="PHP domain-like"/>
    <property type="match status" value="1"/>
</dbReference>
<comment type="catalytic activity">
    <reaction evidence="21">
        <text>DNA(n) + a 2'-deoxyribonucleoside 5'-triphosphate = DNA(n+1) + diphosphate</text>
        <dbReference type="Rhea" id="RHEA:22508"/>
        <dbReference type="Rhea" id="RHEA-COMP:17339"/>
        <dbReference type="Rhea" id="RHEA-COMP:17340"/>
        <dbReference type="ChEBI" id="CHEBI:33019"/>
        <dbReference type="ChEBI" id="CHEBI:61560"/>
        <dbReference type="ChEBI" id="CHEBI:173112"/>
        <dbReference type="EC" id="2.7.7.7"/>
    </reaction>
</comment>
<comment type="subcellular location">
    <subcellularLocation>
        <location evidence="2">Cytoplasm</location>
    </subcellularLocation>
</comment>
<keyword evidence="14" id="KW-0915">Sodium</keyword>
<dbReference type="Gene3D" id="3.30.460.10">
    <property type="entry name" value="Beta Polymerase, domain 2"/>
    <property type="match status" value="1"/>
</dbReference>
<dbReference type="NCBIfam" id="NF006375">
    <property type="entry name" value="PRK08609.1"/>
    <property type="match status" value="1"/>
</dbReference>
<dbReference type="InterPro" id="IPR027421">
    <property type="entry name" value="DNA_pol_lamdba_lyase_dom_sf"/>
</dbReference>
<dbReference type="SMART" id="SM00483">
    <property type="entry name" value="POLXc"/>
    <property type="match status" value="1"/>
</dbReference>
<evidence type="ECO:0000259" key="22">
    <source>
        <dbReference type="SMART" id="SM00278"/>
    </source>
</evidence>
<dbReference type="InterPro" id="IPR002008">
    <property type="entry name" value="DNA_pol_X_beta-like"/>
</dbReference>
<keyword evidence="26" id="KW-1185">Reference proteome</keyword>
<dbReference type="InterPro" id="IPR003141">
    <property type="entry name" value="Pol/His_phosphatase_N"/>
</dbReference>
<dbReference type="InterPro" id="IPR029398">
    <property type="entry name" value="PolB_thumb"/>
</dbReference>
<dbReference type="SMART" id="SM00481">
    <property type="entry name" value="POLIIIAc"/>
    <property type="match status" value="1"/>
</dbReference>
<evidence type="ECO:0000256" key="13">
    <source>
        <dbReference type="ARBA" id="ARBA00022932"/>
    </source>
</evidence>
<evidence type="ECO:0000256" key="10">
    <source>
        <dbReference type="ARBA" id="ARBA00022705"/>
    </source>
</evidence>
<dbReference type="Gene3D" id="1.10.150.20">
    <property type="entry name" value="5' to 3' exonuclease, C-terminal subdomain"/>
    <property type="match status" value="1"/>
</dbReference>